<evidence type="ECO:0000256" key="3">
    <source>
        <dbReference type="ARBA" id="ARBA00023274"/>
    </source>
</evidence>
<dbReference type="InterPro" id="IPR047873">
    <property type="entry name" value="Ribosomal_uL16"/>
</dbReference>
<evidence type="ECO:0000313" key="8">
    <source>
        <dbReference type="Proteomes" id="UP000235965"/>
    </source>
</evidence>
<dbReference type="GO" id="GO:0032543">
    <property type="term" value="P:mitochondrial translation"/>
    <property type="evidence" value="ECO:0007669"/>
    <property type="project" value="TreeGrafter"/>
</dbReference>
<dbReference type="InterPro" id="IPR016180">
    <property type="entry name" value="Ribosomal_uL16_dom"/>
</dbReference>
<reference evidence="7 8" key="1">
    <citation type="submission" date="2017-12" db="EMBL/GenBank/DDBJ databases">
        <title>Hemimetabolous genomes reveal molecular basis of termite eusociality.</title>
        <authorList>
            <person name="Harrison M.C."/>
            <person name="Jongepier E."/>
            <person name="Robertson H.M."/>
            <person name="Arning N."/>
            <person name="Bitard-Feildel T."/>
            <person name="Chao H."/>
            <person name="Childers C.P."/>
            <person name="Dinh H."/>
            <person name="Doddapaneni H."/>
            <person name="Dugan S."/>
            <person name="Gowin J."/>
            <person name="Greiner C."/>
            <person name="Han Y."/>
            <person name="Hu H."/>
            <person name="Hughes D.S.T."/>
            <person name="Huylmans A.-K."/>
            <person name="Kemena C."/>
            <person name="Kremer L.P.M."/>
            <person name="Lee S.L."/>
            <person name="Lopez-Ezquerra A."/>
            <person name="Mallet L."/>
            <person name="Monroy-Kuhn J.M."/>
            <person name="Moser A."/>
            <person name="Murali S.C."/>
            <person name="Muzny D.M."/>
            <person name="Otani S."/>
            <person name="Piulachs M.-D."/>
            <person name="Poelchau M."/>
            <person name="Qu J."/>
            <person name="Schaub F."/>
            <person name="Wada-Katsumata A."/>
            <person name="Worley K.C."/>
            <person name="Xie Q."/>
            <person name="Ylla G."/>
            <person name="Poulsen M."/>
            <person name="Gibbs R.A."/>
            <person name="Schal C."/>
            <person name="Richards S."/>
            <person name="Belles X."/>
            <person name="Korb J."/>
            <person name="Bornberg-Bauer E."/>
        </authorList>
    </citation>
    <scope>NUCLEOTIDE SEQUENCE [LARGE SCALE GENOMIC DNA]</scope>
    <source>
        <tissue evidence="7">Whole body</tissue>
    </source>
</reference>
<name>A0A2J7RJ21_9NEOP</name>
<evidence type="ECO:0000256" key="4">
    <source>
        <dbReference type="ARBA" id="ARBA00035302"/>
    </source>
</evidence>
<dbReference type="GO" id="GO:0005762">
    <property type="term" value="C:mitochondrial large ribosomal subunit"/>
    <property type="evidence" value="ECO:0007669"/>
    <property type="project" value="TreeGrafter"/>
</dbReference>
<organism evidence="7 8">
    <name type="scientific">Cryptotermes secundus</name>
    <dbReference type="NCBI Taxonomy" id="105785"/>
    <lineage>
        <taxon>Eukaryota</taxon>
        <taxon>Metazoa</taxon>
        <taxon>Ecdysozoa</taxon>
        <taxon>Arthropoda</taxon>
        <taxon>Hexapoda</taxon>
        <taxon>Insecta</taxon>
        <taxon>Pterygota</taxon>
        <taxon>Neoptera</taxon>
        <taxon>Polyneoptera</taxon>
        <taxon>Dictyoptera</taxon>
        <taxon>Blattodea</taxon>
        <taxon>Blattoidea</taxon>
        <taxon>Termitoidae</taxon>
        <taxon>Kalotermitidae</taxon>
        <taxon>Cryptotermitinae</taxon>
        <taxon>Cryptotermes</taxon>
    </lineage>
</organism>
<dbReference type="GO" id="GO:0003735">
    <property type="term" value="F:structural constituent of ribosome"/>
    <property type="evidence" value="ECO:0007669"/>
    <property type="project" value="InterPro"/>
</dbReference>
<keyword evidence="2 7" id="KW-0689">Ribosomal protein</keyword>
<comment type="caution">
    <text evidence="7">The sequence shown here is derived from an EMBL/GenBank/DDBJ whole genome shotgun (WGS) entry which is preliminary data.</text>
</comment>
<feature type="compositionally biased region" description="Basic residues" evidence="6">
    <location>
        <begin position="29"/>
        <end position="38"/>
    </location>
</feature>
<dbReference type="PANTHER" id="PTHR12220">
    <property type="entry name" value="50S/60S RIBOSOMAL PROTEIN L16"/>
    <property type="match status" value="1"/>
</dbReference>
<protein>
    <recommendedName>
        <fullName evidence="4">Large ribosomal subunit protein uL16m</fullName>
    </recommendedName>
    <alternativeName>
        <fullName evidence="5">39S ribosomal protein L16, mitochondrial</fullName>
    </alternativeName>
</protein>
<dbReference type="GO" id="GO:0019843">
    <property type="term" value="F:rRNA binding"/>
    <property type="evidence" value="ECO:0007669"/>
    <property type="project" value="InterPro"/>
</dbReference>
<keyword evidence="8" id="KW-1185">Reference proteome</keyword>
<dbReference type="FunCoup" id="A0A2J7RJ21">
    <property type="interactions" value="533"/>
</dbReference>
<dbReference type="STRING" id="105785.A0A2J7RJ21"/>
<evidence type="ECO:0000256" key="6">
    <source>
        <dbReference type="SAM" id="MobiDB-lite"/>
    </source>
</evidence>
<dbReference type="InterPro" id="IPR000114">
    <property type="entry name" value="Ribosomal_uL16_bact-type"/>
</dbReference>
<evidence type="ECO:0000313" key="7">
    <source>
        <dbReference type="EMBL" id="PNF40833.1"/>
    </source>
</evidence>
<evidence type="ECO:0000256" key="1">
    <source>
        <dbReference type="ARBA" id="ARBA00008931"/>
    </source>
</evidence>
<dbReference type="PANTHER" id="PTHR12220:SF13">
    <property type="entry name" value="LARGE RIBOSOMAL SUBUNIT PROTEIN UL16M"/>
    <property type="match status" value="1"/>
</dbReference>
<feature type="region of interest" description="Disordered" evidence="6">
    <location>
        <begin position="12"/>
        <end position="40"/>
    </location>
</feature>
<dbReference type="Pfam" id="PF00252">
    <property type="entry name" value="Ribosomal_L16"/>
    <property type="match status" value="1"/>
</dbReference>
<dbReference type="Gene3D" id="3.90.1170.10">
    <property type="entry name" value="Ribosomal protein L10e/L16"/>
    <property type="match status" value="1"/>
</dbReference>
<proteinExistence type="inferred from homology"/>
<dbReference type="OrthoDB" id="268521at2759"/>
<dbReference type="InterPro" id="IPR036920">
    <property type="entry name" value="Ribosomal_uL16_sf"/>
</dbReference>
<dbReference type="EMBL" id="NEVH01003008">
    <property type="protein sequence ID" value="PNF40833.1"/>
    <property type="molecule type" value="Genomic_DNA"/>
</dbReference>
<dbReference type="InParanoid" id="A0A2J7RJ21"/>
<sequence>MCKTVRIGVRRVRNEPTSPTKLPSVSPCRNRRNRRKGRYGATPNTVQVAGVKYFPVPQTYDRLLMWGTLSDKMMGLLFTIAAGFASAVILGSESCRTHDHILLFQIQDSPNLEGQALTGGRMKWGHFEMVRLGILRKMDQNRMFAVWRIDGPWQPVTKKGQGQRMGGGKGPIDHYVTPVKAGRVILELGGRCEFIEVKPILELVAHKLPFAAKVVNQQMMEEMAKEEERSEKENLNRYTYKYVVQNNLGGCHNWMSPYDKQWFGKYI</sequence>
<comment type="similarity">
    <text evidence="1">Belongs to the universal ribosomal protein uL16 family.</text>
</comment>
<gene>
    <name evidence="7" type="primary">MRPL16</name>
    <name evidence="7" type="ORF">B7P43_G16009</name>
</gene>
<accession>A0A2J7RJ21</accession>
<keyword evidence="3" id="KW-0687">Ribonucleoprotein</keyword>
<dbReference type="SUPFAM" id="SSF54686">
    <property type="entry name" value="Ribosomal protein L16p/L10e"/>
    <property type="match status" value="1"/>
</dbReference>
<evidence type="ECO:0000256" key="5">
    <source>
        <dbReference type="ARBA" id="ARBA00035440"/>
    </source>
</evidence>
<dbReference type="CDD" id="cd01433">
    <property type="entry name" value="Ribosomal_L16_L10e"/>
    <property type="match status" value="1"/>
</dbReference>
<dbReference type="Proteomes" id="UP000235965">
    <property type="component" value="Unassembled WGS sequence"/>
</dbReference>
<dbReference type="AlphaFoldDB" id="A0A2J7RJ21"/>
<evidence type="ECO:0000256" key="2">
    <source>
        <dbReference type="ARBA" id="ARBA00022980"/>
    </source>
</evidence>